<dbReference type="CDD" id="cd02766">
    <property type="entry name" value="MopB_3"/>
    <property type="match status" value="1"/>
</dbReference>
<dbReference type="PANTHER" id="PTHR43742:SF6">
    <property type="entry name" value="OXIDOREDUCTASE YYAE-RELATED"/>
    <property type="match status" value="1"/>
</dbReference>
<dbReference type="EMBL" id="CP043046">
    <property type="protein sequence ID" value="QEI08454.1"/>
    <property type="molecule type" value="Genomic_DNA"/>
</dbReference>
<protein>
    <submittedName>
        <fullName evidence="6">Molybdopterin oxidoreductase family protein</fullName>
    </submittedName>
</protein>
<keyword evidence="2" id="KW-0479">Metal-binding</keyword>
<dbReference type="InterPro" id="IPR009010">
    <property type="entry name" value="Asp_de-COase-like_dom_sf"/>
</dbReference>
<evidence type="ECO:0000256" key="3">
    <source>
        <dbReference type="ARBA" id="ARBA00023004"/>
    </source>
</evidence>
<dbReference type="Pfam" id="PF01568">
    <property type="entry name" value="Molydop_binding"/>
    <property type="match status" value="1"/>
</dbReference>
<keyword evidence="4" id="KW-0411">Iron-sulfur</keyword>
<dbReference type="SUPFAM" id="SSF53706">
    <property type="entry name" value="Formate dehydrogenase/DMSO reductase, domains 1-3"/>
    <property type="match status" value="1"/>
</dbReference>
<dbReference type="Gene3D" id="2.20.25.90">
    <property type="entry name" value="ADC-like domains"/>
    <property type="match status" value="1"/>
</dbReference>
<comment type="similarity">
    <text evidence="1">Belongs to the prokaryotic molybdopterin-containing oxidoreductase family.</text>
</comment>
<evidence type="ECO:0000313" key="7">
    <source>
        <dbReference type="Proteomes" id="UP000325161"/>
    </source>
</evidence>
<dbReference type="SMART" id="SM00926">
    <property type="entry name" value="Molybdop_Fe4S4"/>
    <property type="match status" value="1"/>
</dbReference>
<dbReference type="OrthoDB" id="9796486at2"/>
<dbReference type="InterPro" id="IPR006656">
    <property type="entry name" value="Mopterin_OxRdtase"/>
</dbReference>
<dbReference type="SUPFAM" id="SSF50692">
    <property type="entry name" value="ADC-like"/>
    <property type="match status" value="1"/>
</dbReference>
<evidence type="ECO:0000259" key="5">
    <source>
        <dbReference type="PROSITE" id="PS51669"/>
    </source>
</evidence>
<name>A0A5C0B3F8_9BURK</name>
<dbReference type="InterPro" id="IPR006657">
    <property type="entry name" value="MoPterin_dinucl-bd_dom"/>
</dbReference>
<evidence type="ECO:0000256" key="2">
    <source>
        <dbReference type="ARBA" id="ARBA00022723"/>
    </source>
</evidence>
<sequence>MSTDRIVHAACPHDCPDSCAIEVTVRDGVAIKIAGAAAHPPTGGVLCAKVNKYAERVYHPDRVLYPMRRVGKKGEGRFERATWDEALTDIAARLSDIAARDPNRIVPYSYAGTMGLVQGESIAARFFNRIGASRLDRTICASAGAEALRLTFGAGVGMDMEQFANAKLILLWGTNAIASNLHLWTRVQQAKRDGATLVAIDPYASDTAQKCHRHLAIQPGTDAALALAMIHVLVRDDLLDHDYIAQHTIGFDGLAERAQKYTPAYAAEITGLDAADIEWLATLYGEMAVRQQQPVAIRANYGMQRARGGANAVRAVACLPALVGAWRRPAGGFLLSTSGWFPVDRVALERPELLAGRTPRTVNMSVIGDAMLNLNDYADAPPVEAVIVYNSNPVAVAPESAKVAQGFAREDVFTVVLEHFQTDTADYADWLLPATTQLEHVDVVKPYGHAYIMSNEAAIAPMGECKPNTQFFRELAVRMGLDDACLQDSDEVLAQQAFNTRHPHAQGYVFEDVRKQGWMRLNIPAGDVAPFANGGFPTASGRCEFASTELAARGQDPLPDYVPPYESGLDSPLAARFPLSMISPPARNFLNSTFVNVTSLRNIEGVPALWLHPEDAGLRGIEDGSQVRVFNDRGSQQLQARVTARARRGVVVAPSIWWKKLSPDGRNANELTSQALTDLGRAPTFYDTRVEVEAA</sequence>
<dbReference type="CDD" id="cd02786">
    <property type="entry name" value="MopB_CT_3"/>
    <property type="match status" value="1"/>
</dbReference>
<dbReference type="GO" id="GO:0046872">
    <property type="term" value="F:metal ion binding"/>
    <property type="evidence" value="ECO:0007669"/>
    <property type="project" value="UniProtKB-KW"/>
</dbReference>
<keyword evidence="3" id="KW-0408">Iron</keyword>
<dbReference type="InterPro" id="IPR006963">
    <property type="entry name" value="Mopterin_OxRdtase_4Fe-4S_dom"/>
</dbReference>
<dbReference type="Pfam" id="PF00384">
    <property type="entry name" value="Molybdopterin"/>
    <property type="match status" value="1"/>
</dbReference>
<keyword evidence="7" id="KW-1185">Reference proteome</keyword>
<gene>
    <name evidence="6" type="ORF">FXN63_23410</name>
</gene>
<dbReference type="PROSITE" id="PS51669">
    <property type="entry name" value="4FE4S_MOW_BIS_MGD"/>
    <property type="match status" value="1"/>
</dbReference>
<dbReference type="Gene3D" id="3.40.228.10">
    <property type="entry name" value="Dimethylsulfoxide Reductase, domain 2"/>
    <property type="match status" value="1"/>
</dbReference>
<dbReference type="GO" id="GO:0016491">
    <property type="term" value="F:oxidoreductase activity"/>
    <property type="evidence" value="ECO:0007669"/>
    <property type="project" value="InterPro"/>
</dbReference>
<dbReference type="GO" id="GO:0051536">
    <property type="term" value="F:iron-sulfur cluster binding"/>
    <property type="evidence" value="ECO:0007669"/>
    <property type="project" value="UniProtKB-KW"/>
</dbReference>
<dbReference type="Gene3D" id="3.30.2070.10">
    <property type="entry name" value="Formate dehydrogenase/DMSO reductase"/>
    <property type="match status" value="1"/>
</dbReference>
<reference evidence="6 7" key="1">
    <citation type="submission" date="2019-08" db="EMBL/GenBank/DDBJ databases">
        <title>Amphibian skin-associated Pigmentiphaga: genome sequence and occurrence across geography and hosts.</title>
        <authorList>
            <person name="Bletz M.C."/>
            <person name="Bunk B."/>
            <person name="Sproeer C."/>
            <person name="Biwer P."/>
            <person name="Reiter S."/>
            <person name="Rabemananjara F.C.E."/>
            <person name="Schulz S."/>
            <person name="Overmann J."/>
            <person name="Vences M."/>
        </authorList>
    </citation>
    <scope>NUCLEOTIDE SEQUENCE [LARGE SCALE GENOMIC DNA]</scope>
    <source>
        <strain evidence="6 7">Mada1488</strain>
    </source>
</reference>
<dbReference type="Gene3D" id="3.40.50.740">
    <property type="match status" value="1"/>
</dbReference>
<dbReference type="InterPro" id="IPR037920">
    <property type="entry name" value="YoaE_C"/>
</dbReference>
<accession>A0A5C0B3F8</accession>
<evidence type="ECO:0000256" key="4">
    <source>
        <dbReference type="ARBA" id="ARBA00023014"/>
    </source>
</evidence>
<dbReference type="AlphaFoldDB" id="A0A5C0B3F8"/>
<dbReference type="Pfam" id="PF04879">
    <property type="entry name" value="Molybdop_Fe4S4"/>
    <property type="match status" value="1"/>
</dbReference>
<organism evidence="6 7">
    <name type="scientific">Pigmentiphaga aceris</name>
    <dbReference type="NCBI Taxonomy" id="1940612"/>
    <lineage>
        <taxon>Bacteria</taxon>
        <taxon>Pseudomonadati</taxon>
        <taxon>Pseudomonadota</taxon>
        <taxon>Betaproteobacteria</taxon>
        <taxon>Burkholderiales</taxon>
        <taxon>Alcaligenaceae</taxon>
        <taxon>Pigmentiphaga</taxon>
    </lineage>
</organism>
<proteinExistence type="inferred from homology"/>
<feature type="domain" description="4Fe-4S Mo/W bis-MGD-type" evidence="5">
    <location>
        <begin position="4"/>
        <end position="61"/>
    </location>
</feature>
<dbReference type="Gene3D" id="2.40.40.20">
    <property type="match status" value="1"/>
</dbReference>
<dbReference type="KEGG" id="pacr:FXN63_23410"/>
<dbReference type="InterPro" id="IPR050612">
    <property type="entry name" value="Prok_Mopterin_Oxidored"/>
</dbReference>
<evidence type="ECO:0000313" key="6">
    <source>
        <dbReference type="EMBL" id="QEI08454.1"/>
    </source>
</evidence>
<dbReference type="GO" id="GO:0043546">
    <property type="term" value="F:molybdopterin cofactor binding"/>
    <property type="evidence" value="ECO:0007669"/>
    <property type="project" value="InterPro"/>
</dbReference>
<dbReference type="PANTHER" id="PTHR43742">
    <property type="entry name" value="TRIMETHYLAMINE-N-OXIDE REDUCTASE"/>
    <property type="match status" value="1"/>
</dbReference>
<dbReference type="Proteomes" id="UP000325161">
    <property type="component" value="Chromosome"/>
</dbReference>
<evidence type="ECO:0000256" key="1">
    <source>
        <dbReference type="ARBA" id="ARBA00010312"/>
    </source>
</evidence>
<dbReference type="RefSeq" id="WP_148817925.1">
    <property type="nucleotide sequence ID" value="NZ_CP043046.1"/>
</dbReference>